<feature type="compositionally biased region" description="Basic and acidic residues" evidence="1">
    <location>
        <begin position="384"/>
        <end position="402"/>
    </location>
</feature>
<feature type="compositionally biased region" description="Polar residues" evidence="1">
    <location>
        <begin position="17"/>
        <end position="30"/>
    </location>
</feature>
<feature type="region of interest" description="Disordered" evidence="1">
    <location>
        <begin position="446"/>
        <end position="547"/>
    </location>
</feature>
<dbReference type="Proteomes" id="UP001221898">
    <property type="component" value="Unassembled WGS sequence"/>
</dbReference>
<dbReference type="InterPro" id="IPR027884">
    <property type="entry name" value="DUF4614"/>
</dbReference>
<feature type="region of interest" description="Disordered" evidence="1">
    <location>
        <begin position="384"/>
        <end position="403"/>
    </location>
</feature>
<evidence type="ECO:0000313" key="4">
    <source>
        <dbReference type="Proteomes" id="UP001221898"/>
    </source>
</evidence>
<evidence type="ECO:0000256" key="1">
    <source>
        <dbReference type="SAM" id="MobiDB-lite"/>
    </source>
</evidence>
<evidence type="ECO:0000313" key="3">
    <source>
        <dbReference type="EMBL" id="KAJ8408257.1"/>
    </source>
</evidence>
<sequence>MWNRTGARSSALERAQAQLSGRRGSSQSHNGSRDDLQEYMDALTNRKSTLQVRHTYEDLSDISSDDRESEYNNGVTGTTGRIPMPESPSERLRVGEGSRFLKKVPPHAATGSQSPTLTKAGMRTEESRSVASSQRGSQSAALSRLALIEDRFRNRSQGRESRDADPPGPEDTPTSARSSGELSAKGSRFLKKSTSAIRQRIPEPDMVGGPAAPQVKFSGRGVSLDSDEEDMKRLLGGPLESSDESLLKEVRTPARESPRPAKKSFMKNSQKFTPAYSPFAGRKTPSRTKSPPSPSPPSRGSPRHSGVRAQALRSPSFSSQVPEALLSSVSAHSEVRSLDELFLDAPPSDDTISVKSDMSDEFKINIMSLDDLVPDTLGTIEEKPVEKKKEKVEERRRVEKTKPPSLGLNVVLVDDVLSEEEIRPAEAKVEYESDFESEIQTVSEISERLGQGRGGRDASTASETQNDASSGRSRKARPSSPPERRRRSGRSASYSSQSESRRSDGSRGGGSRRGSRSRSSLSDAVTPPRERRRASSTRGTVREAAVQTQTDGLSYTWSSGFAALGPSIGMCHVDPTPIASHVVSAEAVEALTAYSPAVFALNDMLRQQLALTRQIVGVSRHLHTSLLEALGPANYRYTTLEDTKEFIKRHKSPKLTVDEALEQVLQEMREYRYI</sequence>
<feature type="compositionally biased region" description="Polar residues" evidence="1">
    <location>
        <begin position="129"/>
        <end position="141"/>
    </location>
</feature>
<feature type="region of interest" description="Disordered" evidence="1">
    <location>
        <begin position="1"/>
        <end position="37"/>
    </location>
</feature>
<reference evidence="3" key="1">
    <citation type="journal article" date="2023" name="Science">
        <title>Genome structures resolve the early diversification of teleost fishes.</title>
        <authorList>
            <person name="Parey E."/>
            <person name="Louis A."/>
            <person name="Montfort J."/>
            <person name="Bouchez O."/>
            <person name="Roques C."/>
            <person name="Iampietro C."/>
            <person name="Lluch J."/>
            <person name="Castinel A."/>
            <person name="Donnadieu C."/>
            <person name="Desvignes T."/>
            <person name="Floi Bucao C."/>
            <person name="Jouanno E."/>
            <person name="Wen M."/>
            <person name="Mejri S."/>
            <person name="Dirks R."/>
            <person name="Jansen H."/>
            <person name="Henkel C."/>
            <person name="Chen W.J."/>
            <person name="Zahm M."/>
            <person name="Cabau C."/>
            <person name="Klopp C."/>
            <person name="Thompson A.W."/>
            <person name="Robinson-Rechavi M."/>
            <person name="Braasch I."/>
            <person name="Lecointre G."/>
            <person name="Bobe J."/>
            <person name="Postlethwait J.H."/>
            <person name="Berthelot C."/>
            <person name="Roest Crollius H."/>
            <person name="Guiguen Y."/>
        </authorList>
    </citation>
    <scope>NUCLEOTIDE SEQUENCE</scope>
    <source>
        <strain evidence="3">NC1722</strain>
    </source>
</reference>
<feature type="compositionally biased region" description="Polar residues" evidence="1">
    <location>
        <begin position="172"/>
        <end position="181"/>
    </location>
</feature>
<name>A0AAD7SSW8_9TELE</name>
<feature type="compositionally biased region" description="Polar residues" evidence="1">
    <location>
        <begin position="313"/>
        <end position="324"/>
    </location>
</feature>
<feature type="compositionally biased region" description="Basic and acidic residues" evidence="1">
    <location>
        <begin position="147"/>
        <end position="165"/>
    </location>
</feature>
<protein>
    <recommendedName>
        <fullName evidence="2">DUF4614 domain-containing protein</fullName>
    </recommendedName>
</protein>
<gene>
    <name evidence="3" type="ORF">AAFF_G00256710</name>
</gene>
<feature type="domain" description="DUF4614" evidence="2">
    <location>
        <begin position="485"/>
        <end position="652"/>
    </location>
</feature>
<keyword evidence="4" id="KW-1185">Reference proteome</keyword>
<dbReference type="AlphaFoldDB" id="A0AAD7SSW8"/>
<proteinExistence type="predicted"/>
<comment type="caution">
    <text evidence="3">The sequence shown here is derived from an EMBL/GenBank/DDBJ whole genome shotgun (WGS) entry which is preliminary data.</text>
</comment>
<accession>A0AAD7SSW8</accession>
<dbReference type="EMBL" id="JAINUG010000035">
    <property type="protein sequence ID" value="KAJ8408257.1"/>
    <property type="molecule type" value="Genomic_DNA"/>
</dbReference>
<dbReference type="PANTHER" id="PTHR22409">
    <property type="entry name" value="CHROMOSOME 19 OPEN READING FRAME 44"/>
    <property type="match status" value="1"/>
</dbReference>
<dbReference type="InterPro" id="IPR040120">
    <property type="entry name" value="C19orf44-like"/>
</dbReference>
<feature type="region of interest" description="Disordered" evidence="1">
    <location>
        <begin position="57"/>
        <end position="324"/>
    </location>
</feature>
<feature type="compositionally biased region" description="Basic and acidic residues" evidence="1">
    <location>
        <begin position="245"/>
        <end position="259"/>
    </location>
</feature>
<organism evidence="3 4">
    <name type="scientific">Aldrovandia affinis</name>
    <dbReference type="NCBI Taxonomy" id="143900"/>
    <lineage>
        <taxon>Eukaryota</taxon>
        <taxon>Metazoa</taxon>
        <taxon>Chordata</taxon>
        <taxon>Craniata</taxon>
        <taxon>Vertebrata</taxon>
        <taxon>Euteleostomi</taxon>
        <taxon>Actinopterygii</taxon>
        <taxon>Neopterygii</taxon>
        <taxon>Teleostei</taxon>
        <taxon>Notacanthiformes</taxon>
        <taxon>Halosauridae</taxon>
        <taxon>Aldrovandia</taxon>
    </lineage>
</organism>
<dbReference type="Pfam" id="PF15391">
    <property type="entry name" value="DUF4614"/>
    <property type="match status" value="1"/>
</dbReference>
<dbReference type="PANTHER" id="PTHR22409:SF2">
    <property type="entry name" value="CHROMOSOME 19 OPEN READING FRAME 44"/>
    <property type="match status" value="1"/>
</dbReference>
<evidence type="ECO:0000259" key="2">
    <source>
        <dbReference type="Pfam" id="PF15391"/>
    </source>
</evidence>